<dbReference type="AlphaFoldDB" id="A0A3M4M2V8"/>
<name>A0A3M4M2V8_PSECI</name>
<gene>
    <name evidence="2" type="ORF">ALQ04_02675</name>
</gene>
<feature type="transmembrane region" description="Helical" evidence="1">
    <location>
        <begin position="20"/>
        <end position="41"/>
    </location>
</feature>
<proteinExistence type="predicted"/>
<evidence type="ECO:0000313" key="3">
    <source>
        <dbReference type="Proteomes" id="UP000277236"/>
    </source>
</evidence>
<evidence type="ECO:0000256" key="1">
    <source>
        <dbReference type="SAM" id="Phobius"/>
    </source>
</evidence>
<keyword evidence="1" id="KW-0472">Membrane</keyword>
<keyword evidence="1" id="KW-1133">Transmembrane helix</keyword>
<reference evidence="2 3" key="1">
    <citation type="submission" date="2018-08" db="EMBL/GenBank/DDBJ databases">
        <title>Recombination of ecologically and evolutionarily significant loci maintains genetic cohesion in the Pseudomonas syringae species complex.</title>
        <authorList>
            <person name="Dillon M."/>
            <person name="Thakur S."/>
            <person name="Almeida R.N.D."/>
            <person name="Weir B.S."/>
            <person name="Guttman D.S."/>
        </authorList>
    </citation>
    <scope>NUCLEOTIDE SEQUENCE [LARGE SCALE GENOMIC DNA]</scope>
    <source>
        <strain evidence="2 3">ICMP 3353</strain>
    </source>
</reference>
<comment type="caution">
    <text evidence="2">The sequence shown here is derived from an EMBL/GenBank/DDBJ whole genome shotgun (WGS) entry which is preliminary data.</text>
</comment>
<keyword evidence="1" id="KW-0812">Transmembrane</keyword>
<protein>
    <submittedName>
        <fullName evidence="2">Uncharacterized protein</fullName>
    </submittedName>
</protein>
<organism evidence="2 3">
    <name type="scientific">Pseudomonas cichorii</name>
    <dbReference type="NCBI Taxonomy" id="36746"/>
    <lineage>
        <taxon>Bacteria</taxon>
        <taxon>Pseudomonadati</taxon>
        <taxon>Pseudomonadota</taxon>
        <taxon>Gammaproteobacteria</taxon>
        <taxon>Pseudomonadales</taxon>
        <taxon>Pseudomonadaceae</taxon>
        <taxon>Pseudomonas</taxon>
    </lineage>
</organism>
<sequence>MPPLLHLIKNDLWNARMKKVWMTAVVATLIATTSGCVSYNVSQPAAPLEGVVKTDLKADVKVGGAISGESSTNILFNFLSFGGDNKFADGVAYGGASSGGGLGLALPDPVSTTKAAAAYKAVKSSGADLIVAPRYEVNVQDYFIFKKVNVKVTGNKGSINSIR</sequence>
<dbReference type="EMBL" id="RBRE01000033">
    <property type="protein sequence ID" value="RMQ48055.1"/>
    <property type="molecule type" value="Genomic_DNA"/>
</dbReference>
<accession>A0A3M4M2V8</accession>
<evidence type="ECO:0000313" key="2">
    <source>
        <dbReference type="EMBL" id="RMQ48055.1"/>
    </source>
</evidence>
<dbReference type="Proteomes" id="UP000277236">
    <property type="component" value="Unassembled WGS sequence"/>
</dbReference>